<keyword evidence="2" id="KW-0067">ATP-binding</keyword>
<comment type="caution">
    <text evidence="6">The sequence shown here is derived from an EMBL/GenBank/DDBJ whole genome shotgun (WGS) entry which is preliminary data.</text>
</comment>
<accession>A0A430B739</accession>
<evidence type="ECO:0000313" key="7">
    <source>
        <dbReference type="Proteomes" id="UP000288028"/>
    </source>
</evidence>
<evidence type="ECO:0000313" key="6">
    <source>
        <dbReference type="EMBL" id="RSU16141.1"/>
    </source>
</evidence>
<dbReference type="InterPro" id="IPR011703">
    <property type="entry name" value="ATPase_AAA-3"/>
</dbReference>
<dbReference type="RefSeq" id="WP_126792242.1">
    <property type="nucleotide sequence ID" value="NZ_CP060720.1"/>
</dbReference>
<sequence>MTEEKNKIPQLIDEVSKAILGKRDIIQLTLTAILAGGHILFEDVPGVGKTLLVKTIASAIQSDYKRVQFTPDLLPSDILGVSMFNQKENKFEFHKGPIFTTLLLVDEINRTTPKTQVALLEAMAEKSVTIDNQTYSLSDDFTVLATQNPVEFEGTYLLPEAQLDRFLLRLKIGYPSFEDELKLILGGNREEIPIEPIMSLEEIAVLKNQVSQIFIHEKVANYALKLVQATREHESILLGVSPRGSEALIKAAKAYALTEGREHVVPSDLQLLVPAVFGHRLQLKYHGKSREAELEKILNQIIKHVPVPIGR</sequence>
<dbReference type="GeneID" id="95581359"/>
<reference evidence="6 7" key="1">
    <citation type="submission" date="2017-05" db="EMBL/GenBank/DDBJ databases">
        <title>Vagococcus spp. assemblies.</title>
        <authorList>
            <person name="Gulvik C.A."/>
        </authorList>
    </citation>
    <scope>NUCLEOTIDE SEQUENCE [LARGE SCALE GENOMIC DNA]</scope>
    <source>
        <strain evidence="6 7">SS1714</strain>
    </source>
</reference>
<dbReference type="CDD" id="cd00009">
    <property type="entry name" value="AAA"/>
    <property type="match status" value="1"/>
</dbReference>
<dbReference type="Pfam" id="PF07726">
    <property type="entry name" value="AAA_3"/>
    <property type="match status" value="1"/>
</dbReference>
<name>A0A430B739_9ENTE</name>
<evidence type="ECO:0000259" key="5">
    <source>
        <dbReference type="Pfam" id="PF17863"/>
    </source>
</evidence>
<dbReference type="EMBL" id="NGKB01000003">
    <property type="protein sequence ID" value="RSU16141.1"/>
    <property type="molecule type" value="Genomic_DNA"/>
</dbReference>
<dbReference type="PIRSF" id="PIRSF002849">
    <property type="entry name" value="AAA_ATPase_chaperone_MoxR_prd"/>
    <property type="match status" value="1"/>
</dbReference>
<dbReference type="GO" id="GO:0005524">
    <property type="term" value="F:ATP binding"/>
    <property type="evidence" value="ECO:0007669"/>
    <property type="project" value="UniProtKB-KW"/>
</dbReference>
<dbReference type="SUPFAM" id="SSF52540">
    <property type="entry name" value="P-loop containing nucleoside triphosphate hydrolases"/>
    <property type="match status" value="1"/>
</dbReference>
<proteinExistence type="inferred from homology"/>
<evidence type="ECO:0000256" key="2">
    <source>
        <dbReference type="ARBA" id="ARBA00022840"/>
    </source>
</evidence>
<dbReference type="Pfam" id="PF17863">
    <property type="entry name" value="AAA_lid_2"/>
    <property type="match status" value="1"/>
</dbReference>
<dbReference type="PANTHER" id="PTHR42759">
    <property type="entry name" value="MOXR FAMILY PROTEIN"/>
    <property type="match status" value="1"/>
</dbReference>
<dbReference type="Proteomes" id="UP000288028">
    <property type="component" value="Unassembled WGS sequence"/>
</dbReference>
<evidence type="ECO:0000256" key="1">
    <source>
        <dbReference type="ARBA" id="ARBA00022741"/>
    </source>
</evidence>
<dbReference type="FunFam" id="3.40.50.300:FF:000640">
    <property type="entry name" value="MoxR family ATPase"/>
    <property type="match status" value="1"/>
</dbReference>
<dbReference type="InterPro" id="IPR027417">
    <property type="entry name" value="P-loop_NTPase"/>
</dbReference>
<evidence type="ECO:0000259" key="4">
    <source>
        <dbReference type="Pfam" id="PF07726"/>
    </source>
</evidence>
<comment type="similarity">
    <text evidence="3">Belongs to the MoxR family.</text>
</comment>
<dbReference type="Gene3D" id="1.10.8.80">
    <property type="entry name" value="Magnesium chelatase subunit I, C-Terminal domain"/>
    <property type="match status" value="1"/>
</dbReference>
<dbReference type="PANTHER" id="PTHR42759:SF5">
    <property type="entry name" value="METHANOL DEHYDROGENASE REGULATOR"/>
    <property type="match status" value="1"/>
</dbReference>
<protein>
    <submittedName>
        <fullName evidence="6">AAA family ATPase</fullName>
    </submittedName>
</protein>
<organism evidence="6 7">
    <name type="scientific">Vagococcus carniphilus</name>
    <dbReference type="NCBI Taxonomy" id="218144"/>
    <lineage>
        <taxon>Bacteria</taxon>
        <taxon>Bacillati</taxon>
        <taxon>Bacillota</taxon>
        <taxon>Bacilli</taxon>
        <taxon>Lactobacillales</taxon>
        <taxon>Enterococcaceae</taxon>
        <taxon>Vagococcus</taxon>
    </lineage>
</organism>
<dbReference type="InterPro" id="IPR050764">
    <property type="entry name" value="CbbQ/NirQ/NorQ/GpvN"/>
</dbReference>
<feature type="domain" description="ChlI/MoxR AAA lid" evidence="5">
    <location>
        <begin position="228"/>
        <end position="295"/>
    </location>
</feature>
<feature type="domain" description="ATPase AAA-3" evidence="4">
    <location>
        <begin position="38"/>
        <end position="168"/>
    </location>
</feature>
<evidence type="ECO:0000256" key="3">
    <source>
        <dbReference type="ARBA" id="ARBA00061607"/>
    </source>
</evidence>
<keyword evidence="7" id="KW-1185">Reference proteome</keyword>
<dbReference type="Gene3D" id="3.40.50.300">
    <property type="entry name" value="P-loop containing nucleotide triphosphate hydrolases"/>
    <property type="match status" value="1"/>
</dbReference>
<dbReference type="AlphaFoldDB" id="A0A430B739"/>
<keyword evidence="1" id="KW-0547">Nucleotide-binding</keyword>
<dbReference type="GO" id="GO:0016887">
    <property type="term" value="F:ATP hydrolysis activity"/>
    <property type="evidence" value="ECO:0007669"/>
    <property type="project" value="InterPro"/>
</dbReference>
<dbReference type="InterPro" id="IPR041628">
    <property type="entry name" value="ChlI/MoxR_AAA_lid"/>
</dbReference>
<dbReference type="OrthoDB" id="9808397at2"/>
<gene>
    <name evidence="6" type="ORF">CBF28_04190</name>
</gene>